<dbReference type="GO" id="GO:0005634">
    <property type="term" value="C:nucleus"/>
    <property type="evidence" value="ECO:0007669"/>
    <property type="project" value="UniProtKB-SubCell"/>
</dbReference>
<dbReference type="PROSITE" id="PS51059">
    <property type="entry name" value="PARP_CATALYTIC"/>
    <property type="match status" value="1"/>
</dbReference>
<feature type="compositionally biased region" description="Polar residues" evidence="5">
    <location>
        <begin position="354"/>
        <end position="369"/>
    </location>
</feature>
<dbReference type="PROSITE" id="PS51879">
    <property type="entry name" value="RST"/>
    <property type="match status" value="1"/>
</dbReference>
<dbReference type="HOGENOM" id="CLU_027033_1_0_1"/>
<dbReference type="InterPro" id="IPR004170">
    <property type="entry name" value="WWE_dom"/>
</dbReference>
<dbReference type="InterPro" id="IPR022003">
    <property type="entry name" value="RST"/>
</dbReference>
<gene>
    <name evidence="10" type="ORF">AMTR_s00024p00059840</name>
</gene>
<dbReference type="PANTHER" id="PTHR32263:SF5">
    <property type="entry name" value="INACTIVE POLY [ADP-RIBOSE] POLYMERASE SRO1-RELATED"/>
    <property type="match status" value="1"/>
</dbReference>
<evidence type="ECO:0000256" key="3">
    <source>
        <dbReference type="ARBA" id="ARBA00023016"/>
    </source>
</evidence>
<dbReference type="InterPro" id="IPR057823">
    <property type="entry name" value="WWE_RCD1"/>
</dbReference>
<dbReference type="PANTHER" id="PTHR32263">
    <property type="entry name" value="INACTIVE POLY [ADP-RIBOSE] POLYMERASE SRO4-RELATED"/>
    <property type="match status" value="1"/>
</dbReference>
<keyword evidence="4" id="KW-0539">Nucleus</keyword>
<dbReference type="Gramene" id="ERN11024">
    <property type="protein sequence ID" value="ERN11024"/>
    <property type="gene ID" value="AMTR_s00024p00059840"/>
</dbReference>
<dbReference type="GO" id="GO:0003950">
    <property type="term" value="F:NAD+ poly-ADP-ribosyltransferase activity"/>
    <property type="evidence" value="ECO:0007669"/>
    <property type="project" value="InterPro"/>
</dbReference>
<name>W1PT40_AMBTC</name>
<keyword evidence="2" id="KW-0217">Developmental protein</keyword>
<dbReference type="OMA" id="CERESFN"/>
<dbReference type="PROSITE" id="PS50918">
    <property type="entry name" value="WWE"/>
    <property type="match status" value="1"/>
</dbReference>
<dbReference type="InterPro" id="IPR012317">
    <property type="entry name" value="Poly(ADP-ribose)pol_cat_dom"/>
</dbReference>
<evidence type="ECO:0000259" key="8">
    <source>
        <dbReference type="PROSITE" id="PS51059"/>
    </source>
</evidence>
<evidence type="ECO:0000256" key="2">
    <source>
        <dbReference type="ARBA" id="ARBA00022473"/>
    </source>
</evidence>
<keyword evidence="3" id="KW-0346">Stress response</keyword>
<feature type="chain" id="PRO_5004807591" evidence="6">
    <location>
        <begin position="26"/>
        <end position="733"/>
    </location>
</feature>
<dbReference type="Proteomes" id="UP000017836">
    <property type="component" value="Unassembled WGS sequence"/>
</dbReference>
<dbReference type="SUPFAM" id="SSF56399">
    <property type="entry name" value="ADP-ribosylation"/>
    <property type="match status" value="1"/>
</dbReference>
<dbReference type="InterPro" id="IPR044964">
    <property type="entry name" value="RCD1/SRO1-5"/>
</dbReference>
<evidence type="ECO:0000256" key="4">
    <source>
        <dbReference type="ARBA" id="ARBA00023242"/>
    </source>
</evidence>
<keyword evidence="11" id="KW-1185">Reference proteome</keyword>
<dbReference type="Pfam" id="PF00644">
    <property type="entry name" value="PARP"/>
    <property type="match status" value="1"/>
</dbReference>
<evidence type="ECO:0000313" key="11">
    <source>
        <dbReference type="Proteomes" id="UP000017836"/>
    </source>
</evidence>
<dbReference type="Pfam" id="PF12174">
    <property type="entry name" value="RST"/>
    <property type="match status" value="1"/>
</dbReference>
<organism evidence="10 11">
    <name type="scientific">Amborella trichopoda</name>
    <dbReference type="NCBI Taxonomy" id="13333"/>
    <lineage>
        <taxon>Eukaryota</taxon>
        <taxon>Viridiplantae</taxon>
        <taxon>Streptophyta</taxon>
        <taxon>Embryophyta</taxon>
        <taxon>Tracheophyta</taxon>
        <taxon>Spermatophyta</taxon>
        <taxon>Magnoliopsida</taxon>
        <taxon>Amborellales</taxon>
        <taxon>Amborellaceae</taxon>
        <taxon>Amborella</taxon>
    </lineage>
</organism>
<keyword evidence="6" id="KW-0732">Signal</keyword>
<feature type="signal peptide" evidence="6">
    <location>
        <begin position="1"/>
        <end position="25"/>
    </location>
</feature>
<evidence type="ECO:0000259" key="9">
    <source>
        <dbReference type="PROSITE" id="PS51879"/>
    </source>
</evidence>
<evidence type="ECO:0000259" key="7">
    <source>
        <dbReference type="PROSITE" id="PS50918"/>
    </source>
</evidence>
<evidence type="ECO:0000256" key="6">
    <source>
        <dbReference type="SAM" id="SignalP"/>
    </source>
</evidence>
<dbReference type="eggNOG" id="ENOG502QZEX">
    <property type="taxonomic scope" value="Eukaryota"/>
</dbReference>
<sequence>MRRSDTPSVILAIVSKFLFFDSLSALCSIAGKLGEREFQVSIGTVPKETSLRLHVFVKAWLSPILHRRVVNHCKYWILSFSVQLVMEKTNTNVSLDGGPVALRRKRAARYAAYFSGSARSQLSRSKSKGIYGKPCERESFNSCIHGLRCSSVKSIVNNYENFLKSGLPRRLMYLSYGDWIDFPKFAANLLIEAFKVRNSAIEVILDGCLYLVDFLHMVRINLESGVQQSVAWIDEFDKCFFPKLFFDGSVLPACLVCNGTSGEKNRHGAMNENRGIEVKVEIGISGADSSKPEDWGEVSISHVKAIKAQKSLPSNERSELEQDTSTTRNPSADAKEVIAENGAIPPIGYGESKSPISGIQNSSNRSSGSREIIRENGASPPLGYEESRLPVSGIQNVMPMDCGLGHEKLVRLDRGCNDYDMVQNMFVAGFGMFLTASNIVGIYCNSPTSSSVQARLQSFQKQIEITKSYRGNANVRQAWHGSFKLGVSGIMLHGFGFGQSGKPRNGVAYGIGIYLSPEDCSYISANYCDVDENGVQHMVLCRIIMGNMEQVQPGAEQFHPSSEKFDSGVDDLQNPKHYIIWSTHMNTHIYPEYVVSFKVPPNIQEYWGGLKGTWSPVGVPRVPLRDSQLKHEASSVDLARDGQKSDILKGSEEKLQENVPKTVKMPTSAWMPFPVLFAAIEKNISPVDKDLLDRYYTDFKTKKITREELIKKLRLVIGDKLLISTLKNLQGRL</sequence>
<evidence type="ECO:0000313" key="10">
    <source>
        <dbReference type="EMBL" id="ERN11024.1"/>
    </source>
</evidence>
<dbReference type="EMBL" id="KI392710">
    <property type="protein sequence ID" value="ERN11024.1"/>
    <property type="molecule type" value="Genomic_DNA"/>
</dbReference>
<feature type="region of interest" description="Disordered" evidence="5">
    <location>
        <begin position="311"/>
        <end position="386"/>
    </location>
</feature>
<feature type="domain" description="PARP catalytic" evidence="8">
    <location>
        <begin position="396"/>
        <end position="619"/>
    </location>
</feature>
<accession>W1PT40</accession>
<comment type="subcellular location">
    <subcellularLocation>
        <location evidence="1">Nucleus</location>
    </subcellularLocation>
</comment>
<dbReference type="AlphaFoldDB" id="W1PT40"/>
<evidence type="ECO:0000256" key="1">
    <source>
        <dbReference type="ARBA" id="ARBA00004123"/>
    </source>
</evidence>
<feature type="domain" description="RST" evidence="9">
    <location>
        <begin position="664"/>
        <end position="733"/>
    </location>
</feature>
<proteinExistence type="predicted"/>
<dbReference type="Pfam" id="PF23467">
    <property type="entry name" value="WWE_5"/>
    <property type="match status" value="1"/>
</dbReference>
<dbReference type="Gene3D" id="3.90.228.10">
    <property type="match status" value="1"/>
</dbReference>
<feature type="domain" description="WWE" evidence="7">
    <location>
        <begin position="157"/>
        <end position="232"/>
    </location>
</feature>
<reference evidence="11" key="1">
    <citation type="journal article" date="2013" name="Science">
        <title>The Amborella genome and the evolution of flowering plants.</title>
        <authorList>
            <consortium name="Amborella Genome Project"/>
        </authorList>
    </citation>
    <scope>NUCLEOTIDE SEQUENCE [LARGE SCALE GENOMIC DNA]</scope>
</reference>
<evidence type="ECO:0000256" key="5">
    <source>
        <dbReference type="SAM" id="MobiDB-lite"/>
    </source>
</evidence>
<protein>
    <submittedName>
        <fullName evidence="10">Uncharacterized protein</fullName>
    </submittedName>
</protein>